<sequence>MLMSVVSVYITIFCISVYSSNFYEICRERENLQRNDNDLSQTILNIRYYSKSISRRYLNILPNLNVGVFRPLKHKPPFSPTTGNYILVRGQPRPLMYSRTVPTCPLFLFETDTKNEQNKKQLFLIDCLKYISIRRSSSSFASQNYEQRMSNREWFFFEVEFPSNSYKENFSVNIRNKQ</sequence>
<evidence type="ECO:0000256" key="1">
    <source>
        <dbReference type="SAM" id="SignalP"/>
    </source>
</evidence>
<protein>
    <submittedName>
        <fullName evidence="2">Uncharacterized protein</fullName>
    </submittedName>
</protein>
<name>A0A6G0U6Q4_APHGL</name>
<dbReference type="EMBL" id="VYZN01000004">
    <property type="protein sequence ID" value="KAE9543906.1"/>
    <property type="molecule type" value="Genomic_DNA"/>
</dbReference>
<organism evidence="2 3">
    <name type="scientific">Aphis glycines</name>
    <name type="common">Soybean aphid</name>
    <dbReference type="NCBI Taxonomy" id="307491"/>
    <lineage>
        <taxon>Eukaryota</taxon>
        <taxon>Metazoa</taxon>
        <taxon>Ecdysozoa</taxon>
        <taxon>Arthropoda</taxon>
        <taxon>Hexapoda</taxon>
        <taxon>Insecta</taxon>
        <taxon>Pterygota</taxon>
        <taxon>Neoptera</taxon>
        <taxon>Paraneoptera</taxon>
        <taxon>Hemiptera</taxon>
        <taxon>Sternorrhyncha</taxon>
        <taxon>Aphidomorpha</taxon>
        <taxon>Aphidoidea</taxon>
        <taxon>Aphididae</taxon>
        <taxon>Aphidini</taxon>
        <taxon>Aphis</taxon>
        <taxon>Aphis</taxon>
    </lineage>
</organism>
<evidence type="ECO:0000313" key="2">
    <source>
        <dbReference type="EMBL" id="KAE9543906.1"/>
    </source>
</evidence>
<reference evidence="2 3" key="1">
    <citation type="submission" date="2019-08" db="EMBL/GenBank/DDBJ databases">
        <title>The genome of the soybean aphid Biotype 1, its phylome, world population structure and adaptation to the North American continent.</title>
        <authorList>
            <person name="Giordano R."/>
            <person name="Donthu R.K."/>
            <person name="Hernandez A.G."/>
            <person name="Wright C.L."/>
            <person name="Zimin A.V."/>
        </authorList>
    </citation>
    <scope>NUCLEOTIDE SEQUENCE [LARGE SCALE GENOMIC DNA]</scope>
    <source>
        <tissue evidence="2">Whole aphids</tissue>
    </source>
</reference>
<feature type="signal peptide" evidence="1">
    <location>
        <begin position="1"/>
        <end position="19"/>
    </location>
</feature>
<feature type="non-terminal residue" evidence="2">
    <location>
        <position position="178"/>
    </location>
</feature>
<proteinExistence type="predicted"/>
<accession>A0A6G0U6Q4</accession>
<gene>
    <name evidence="2" type="ORF">AGLY_001884</name>
</gene>
<feature type="chain" id="PRO_5026236335" evidence="1">
    <location>
        <begin position="20"/>
        <end position="178"/>
    </location>
</feature>
<dbReference type="OrthoDB" id="10578025at2759"/>
<dbReference type="Proteomes" id="UP000475862">
    <property type="component" value="Unassembled WGS sequence"/>
</dbReference>
<evidence type="ECO:0000313" key="3">
    <source>
        <dbReference type="Proteomes" id="UP000475862"/>
    </source>
</evidence>
<dbReference type="AlphaFoldDB" id="A0A6G0U6Q4"/>
<comment type="caution">
    <text evidence="2">The sequence shown here is derived from an EMBL/GenBank/DDBJ whole genome shotgun (WGS) entry which is preliminary data.</text>
</comment>
<keyword evidence="3" id="KW-1185">Reference proteome</keyword>
<keyword evidence="1" id="KW-0732">Signal</keyword>